<dbReference type="GO" id="GO:0005783">
    <property type="term" value="C:endoplasmic reticulum"/>
    <property type="evidence" value="ECO:0007669"/>
    <property type="project" value="TreeGrafter"/>
</dbReference>
<keyword evidence="4 6" id="KW-1133">Transmembrane helix</keyword>
<comment type="caution">
    <text evidence="9">The sequence shown here is derived from an EMBL/GenBank/DDBJ whole genome shotgun (WGS) entry which is preliminary data.</text>
</comment>
<evidence type="ECO:0000313" key="10">
    <source>
        <dbReference type="Proteomes" id="UP001209878"/>
    </source>
</evidence>
<sequence>MAALTDFLSSSMVVSLGATAVLAILSLFLAQYSGKNRSKIDRLVLWWLWWDAFVHFLLEGSFIYLSLTGTVAKSQHWVADLWKEYGKADKRWLVSDPTVVSLEILTVLVCGPACLALIYSIVRQRYYRHGFQVALCICELYGGWMTFAPEWLSGSRNLVTSNPLYLWVYLVFFNGLWVVVPVLLLYQSWVACSAPVKLSYSRAVTGSYSTTPSRGATVKQQTNYTSGGGVTSSTQYTATTREYTLRGDRYNLRAAKKLE</sequence>
<feature type="transmembrane region" description="Helical" evidence="7">
    <location>
        <begin position="44"/>
        <end position="67"/>
    </location>
</feature>
<dbReference type="PANTHER" id="PTHR14207">
    <property type="entry name" value="STEROL ISOMERASE"/>
    <property type="match status" value="1"/>
</dbReference>
<protein>
    <recommendedName>
        <fullName evidence="8">EXPERA domain-containing protein</fullName>
    </recommendedName>
</protein>
<feature type="transmembrane region" description="Helical" evidence="7">
    <location>
        <begin position="133"/>
        <end position="152"/>
    </location>
</feature>
<dbReference type="InterPro" id="IPR007905">
    <property type="entry name" value="EBP"/>
</dbReference>
<dbReference type="GO" id="GO:0016020">
    <property type="term" value="C:membrane"/>
    <property type="evidence" value="ECO:0007669"/>
    <property type="project" value="UniProtKB-SubCell"/>
</dbReference>
<dbReference type="AlphaFoldDB" id="A0AAD9KH34"/>
<feature type="domain" description="EXPERA" evidence="8">
    <location>
        <begin position="40"/>
        <end position="185"/>
    </location>
</feature>
<feature type="transmembrane region" description="Helical" evidence="7">
    <location>
        <begin position="12"/>
        <end position="32"/>
    </location>
</feature>
<evidence type="ECO:0000256" key="1">
    <source>
        <dbReference type="ARBA" id="ARBA00004141"/>
    </source>
</evidence>
<organism evidence="9 10">
    <name type="scientific">Ridgeia piscesae</name>
    <name type="common">Tubeworm</name>
    <dbReference type="NCBI Taxonomy" id="27915"/>
    <lineage>
        <taxon>Eukaryota</taxon>
        <taxon>Metazoa</taxon>
        <taxon>Spiralia</taxon>
        <taxon>Lophotrochozoa</taxon>
        <taxon>Annelida</taxon>
        <taxon>Polychaeta</taxon>
        <taxon>Sedentaria</taxon>
        <taxon>Canalipalpata</taxon>
        <taxon>Sabellida</taxon>
        <taxon>Siboglinidae</taxon>
        <taxon>Ridgeia</taxon>
    </lineage>
</organism>
<dbReference type="EMBL" id="JAODUO010001102">
    <property type="protein sequence ID" value="KAK2171111.1"/>
    <property type="molecule type" value="Genomic_DNA"/>
</dbReference>
<keyword evidence="3 6" id="KW-0812">Transmembrane</keyword>
<feature type="transmembrane region" description="Helical" evidence="7">
    <location>
        <begin position="99"/>
        <end position="121"/>
    </location>
</feature>
<dbReference type="Pfam" id="PF05241">
    <property type="entry name" value="EBP"/>
    <property type="match status" value="1"/>
</dbReference>
<evidence type="ECO:0000256" key="6">
    <source>
        <dbReference type="PROSITE-ProRule" id="PRU01087"/>
    </source>
</evidence>
<comment type="subcellular location">
    <subcellularLocation>
        <location evidence="1">Membrane</location>
        <topology evidence="1">Multi-pass membrane protein</topology>
    </subcellularLocation>
</comment>
<evidence type="ECO:0000256" key="2">
    <source>
        <dbReference type="ARBA" id="ARBA00008337"/>
    </source>
</evidence>
<evidence type="ECO:0000256" key="3">
    <source>
        <dbReference type="ARBA" id="ARBA00022692"/>
    </source>
</evidence>
<accession>A0AAD9KH34</accession>
<gene>
    <name evidence="9" type="ORF">NP493_1101g00063</name>
</gene>
<keyword evidence="10" id="KW-1185">Reference proteome</keyword>
<feature type="transmembrane region" description="Helical" evidence="7">
    <location>
        <begin position="164"/>
        <end position="186"/>
    </location>
</feature>
<name>A0AAD9KH34_RIDPI</name>
<evidence type="ECO:0000256" key="4">
    <source>
        <dbReference type="ARBA" id="ARBA00022989"/>
    </source>
</evidence>
<comment type="similarity">
    <text evidence="2">Belongs to the EBP family.</text>
</comment>
<evidence type="ECO:0000256" key="7">
    <source>
        <dbReference type="SAM" id="Phobius"/>
    </source>
</evidence>
<evidence type="ECO:0000313" key="9">
    <source>
        <dbReference type="EMBL" id="KAK2171111.1"/>
    </source>
</evidence>
<dbReference type="Proteomes" id="UP001209878">
    <property type="component" value="Unassembled WGS sequence"/>
</dbReference>
<dbReference type="PANTHER" id="PTHR14207:SF1">
    <property type="entry name" value="EMOPAMIL-BINDING PROTEIN-LIKE"/>
    <property type="match status" value="1"/>
</dbReference>
<dbReference type="PROSITE" id="PS51751">
    <property type="entry name" value="EXPERA"/>
    <property type="match status" value="1"/>
</dbReference>
<dbReference type="GO" id="GO:0016125">
    <property type="term" value="P:sterol metabolic process"/>
    <property type="evidence" value="ECO:0007669"/>
    <property type="project" value="InterPro"/>
</dbReference>
<reference evidence="9" key="1">
    <citation type="journal article" date="2023" name="Mol. Biol. Evol.">
        <title>Third-Generation Sequencing Reveals the Adaptive Role of the Epigenome in Three Deep-Sea Polychaetes.</title>
        <authorList>
            <person name="Perez M."/>
            <person name="Aroh O."/>
            <person name="Sun Y."/>
            <person name="Lan Y."/>
            <person name="Juniper S.K."/>
            <person name="Young C.R."/>
            <person name="Angers B."/>
            <person name="Qian P.Y."/>
        </authorList>
    </citation>
    <scope>NUCLEOTIDE SEQUENCE</scope>
    <source>
        <strain evidence="9">R07B-5</strain>
    </source>
</reference>
<proteinExistence type="inferred from homology"/>
<evidence type="ECO:0000256" key="5">
    <source>
        <dbReference type="ARBA" id="ARBA00023136"/>
    </source>
</evidence>
<dbReference type="GO" id="GO:0047750">
    <property type="term" value="F:cholestenol delta-isomerase activity"/>
    <property type="evidence" value="ECO:0007669"/>
    <property type="project" value="InterPro"/>
</dbReference>
<evidence type="ECO:0000259" key="8">
    <source>
        <dbReference type="PROSITE" id="PS51751"/>
    </source>
</evidence>
<keyword evidence="5 6" id="KW-0472">Membrane</keyword>
<dbReference type="InterPro" id="IPR033118">
    <property type="entry name" value="EXPERA"/>
</dbReference>